<dbReference type="CDD" id="cd04301">
    <property type="entry name" value="NAT_SF"/>
    <property type="match status" value="1"/>
</dbReference>
<organism evidence="2 3">
    <name type="scientific">Gemmata massiliana</name>
    <dbReference type="NCBI Taxonomy" id="1210884"/>
    <lineage>
        <taxon>Bacteria</taxon>
        <taxon>Pseudomonadati</taxon>
        <taxon>Planctomycetota</taxon>
        <taxon>Planctomycetia</taxon>
        <taxon>Gemmatales</taxon>
        <taxon>Gemmataceae</taxon>
        <taxon>Gemmata</taxon>
    </lineage>
</organism>
<name>A0A6P2DDA0_9BACT</name>
<dbReference type="Gene3D" id="3.40.630.30">
    <property type="match status" value="1"/>
</dbReference>
<dbReference type="GO" id="GO:0016747">
    <property type="term" value="F:acyltransferase activity, transferring groups other than amino-acyl groups"/>
    <property type="evidence" value="ECO:0007669"/>
    <property type="project" value="InterPro"/>
</dbReference>
<evidence type="ECO:0000313" key="3">
    <source>
        <dbReference type="Proteomes" id="UP000464178"/>
    </source>
</evidence>
<protein>
    <submittedName>
        <fullName evidence="2">Gnat family acetyltransferase:: Acetyltransf_1</fullName>
    </submittedName>
</protein>
<dbReference type="EMBL" id="LR593886">
    <property type="protein sequence ID" value="VTS00053.1"/>
    <property type="molecule type" value="Genomic_DNA"/>
</dbReference>
<dbReference type="Pfam" id="PF00583">
    <property type="entry name" value="Acetyltransf_1"/>
    <property type="match status" value="1"/>
</dbReference>
<dbReference type="RefSeq" id="WP_162672056.1">
    <property type="nucleotide sequence ID" value="NZ_LR593886.1"/>
</dbReference>
<dbReference type="Proteomes" id="UP000464178">
    <property type="component" value="Chromosome"/>
</dbReference>
<dbReference type="PROSITE" id="PS51186">
    <property type="entry name" value="GNAT"/>
    <property type="match status" value="1"/>
</dbReference>
<dbReference type="AlphaFoldDB" id="A0A6P2DDA0"/>
<dbReference type="InterPro" id="IPR016181">
    <property type="entry name" value="Acyl_CoA_acyltransferase"/>
</dbReference>
<feature type="domain" description="N-acetyltransferase" evidence="1">
    <location>
        <begin position="22"/>
        <end position="158"/>
    </location>
</feature>
<reference evidence="2 3" key="1">
    <citation type="submission" date="2019-05" db="EMBL/GenBank/DDBJ databases">
        <authorList>
            <consortium name="Science for Life Laboratories"/>
        </authorList>
    </citation>
    <scope>NUCLEOTIDE SEQUENCE [LARGE SCALE GENOMIC DNA]</scope>
    <source>
        <strain evidence="2">Soil9</strain>
    </source>
</reference>
<accession>A0A6P2DDA0</accession>
<keyword evidence="2" id="KW-0808">Transferase</keyword>
<keyword evidence="3" id="KW-1185">Reference proteome</keyword>
<sequence>MSDTELHYICQPTGLRPVAQAIEFLTTQEFLADEPACRRLWDLVETQFRTRSKFLAVWGGVRFVAVHRNADERADGFLLVNAPVNWQIDYVVVGPEARGQGIASALVVETANQAFLRGVPYVMLTSKASLRPLYETCGFIPIEDPAPETADLSDDLLEN</sequence>
<gene>
    <name evidence="2" type="ORF">SOIL9_83130</name>
</gene>
<dbReference type="SUPFAM" id="SSF55729">
    <property type="entry name" value="Acyl-CoA N-acyltransferases (Nat)"/>
    <property type="match status" value="1"/>
</dbReference>
<evidence type="ECO:0000259" key="1">
    <source>
        <dbReference type="PROSITE" id="PS51186"/>
    </source>
</evidence>
<dbReference type="KEGG" id="gms:SOIL9_83130"/>
<dbReference type="InterPro" id="IPR000182">
    <property type="entry name" value="GNAT_dom"/>
</dbReference>
<evidence type="ECO:0000313" key="2">
    <source>
        <dbReference type="EMBL" id="VTS00053.1"/>
    </source>
</evidence>
<proteinExistence type="predicted"/>